<reference evidence="1 2" key="1">
    <citation type="journal article" date="2014" name="J. Biotechnol.">
        <title>Complete genome sequence of the actinobacterium Actinoplanes friuliensis HAG 010964, producer of the lipopeptide antibiotic friulimycin.</title>
        <authorList>
            <person name="Ruckert C."/>
            <person name="Szczepanowski R."/>
            <person name="Albersmeier A."/>
            <person name="Goesmann A."/>
            <person name="Fischer N."/>
            <person name="Steinkamper A."/>
            <person name="Puhler A."/>
            <person name="Biener R."/>
            <person name="Schwartz D."/>
            <person name="Kalinowski J."/>
        </authorList>
    </citation>
    <scope>NUCLEOTIDE SEQUENCE [LARGE SCALE GENOMIC DNA]</scope>
    <source>
        <strain evidence="1 2">DSM 7358</strain>
    </source>
</reference>
<dbReference type="EMBL" id="CP006272">
    <property type="protein sequence ID" value="AGZ43343.1"/>
    <property type="molecule type" value="Genomic_DNA"/>
</dbReference>
<dbReference type="eggNOG" id="ENOG50331J4">
    <property type="taxonomic scope" value="Bacteria"/>
</dbReference>
<gene>
    <name evidence="1" type="ORF">AFR_25395</name>
</gene>
<dbReference type="Proteomes" id="UP000017746">
    <property type="component" value="Chromosome"/>
</dbReference>
<keyword evidence="2" id="KW-1185">Reference proteome</keyword>
<dbReference type="AlphaFoldDB" id="U5W281"/>
<accession>U5W281</accession>
<sequence length="285" mass="28999">MTLFLLGACAQTTGAGAAAEASGSPVPPAIPGDSDTLVLRVAYTGGFVGPDALAGRMPETSVYADGRVIFNGPVPASYPGPAVPNVQLITVSPDTLRELVDGAVAAGVREGTDFGQPGVADAPSTEVSVLLADGRRQAVAAEALAEAQADDPMLTAPQKQARKELLGFIDKLDRLTTQPTSGTPQPYKAETLAAIVTPWVDPGDDLPGKPKAIAWPGPALPGESLSPTVKINCVAATGAEAKAVLDAAAEATAITPWTSGGKTYSVRLRPLLPEETGCADLKAVR</sequence>
<organism evidence="1 2">
    <name type="scientific">Actinoplanes friuliensis DSM 7358</name>
    <dbReference type="NCBI Taxonomy" id="1246995"/>
    <lineage>
        <taxon>Bacteria</taxon>
        <taxon>Bacillati</taxon>
        <taxon>Actinomycetota</taxon>
        <taxon>Actinomycetes</taxon>
        <taxon>Micromonosporales</taxon>
        <taxon>Micromonosporaceae</taxon>
        <taxon>Actinoplanes</taxon>
    </lineage>
</organism>
<evidence type="ECO:0000313" key="2">
    <source>
        <dbReference type="Proteomes" id="UP000017746"/>
    </source>
</evidence>
<dbReference type="HOGENOM" id="CLU_949604_0_0_11"/>
<dbReference type="KEGG" id="afs:AFR_25395"/>
<dbReference type="PATRIC" id="fig|1246995.3.peg.5145"/>
<evidence type="ECO:0000313" key="1">
    <source>
        <dbReference type="EMBL" id="AGZ43343.1"/>
    </source>
</evidence>
<name>U5W281_9ACTN</name>
<dbReference type="STRING" id="1246995.AFR_25395"/>
<proteinExistence type="predicted"/>
<protein>
    <submittedName>
        <fullName evidence="1">Uncharacterized protein</fullName>
    </submittedName>
</protein>